<dbReference type="InterPro" id="IPR036291">
    <property type="entry name" value="NAD(P)-bd_dom_sf"/>
</dbReference>
<evidence type="ECO:0000313" key="6">
    <source>
        <dbReference type="Proteomes" id="UP001143548"/>
    </source>
</evidence>
<evidence type="ECO:0000256" key="2">
    <source>
        <dbReference type="ARBA" id="ARBA00022857"/>
    </source>
</evidence>
<protein>
    <submittedName>
        <fullName evidence="5">Uncharacterized protein</fullName>
    </submittedName>
</protein>
<gene>
    <name evidence="5" type="ORF">AbraCBS73388_003709</name>
</gene>
<evidence type="ECO:0000256" key="4">
    <source>
        <dbReference type="RuleBase" id="RU000363"/>
    </source>
</evidence>
<dbReference type="InterPro" id="IPR002347">
    <property type="entry name" value="SDR_fam"/>
</dbReference>
<dbReference type="Pfam" id="PF00106">
    <property type="entry name" value="adh_short"/>
    <property type="match status" value="1"/>
</dbReference>
<evidence type="ECO:0000313" key="5">
    <source>
        <dbReference type="EMBL" id="GKZ27071.1"/>
    </source>
</evidence>
<proteinExistence type="inferred from homology"/>
<evidence type="ECO:0000256" key="3">
    <source>
        <dbReference type="ARBA" id="ARBA00023002"/>
    </source>
</evidence>
<organism evidence="5 6">
    <name type="scientific">Aspergillus brasiliensis</name>
    <dbReference type="NCBI Taxonomy" id="319629"/>
    <lineage>
        <taxon>Eukaryota</taxon>
        <taxon>Fungi</taxon>
        <taxon>Dikarya</taxon>
        <taxon>Ascomycota</taxon>
        <taxon>Pezizomycotina</taxon>
        <taxon>Eurotiomycetes</taxon>
        <taxon>Eurotiomycetidae</taxon>
        <taxon>Eurotiales</taxon>
        <taxon>Aspergillaceae</taxon>
        <taxon>Aspergillus</taxon>
        <taxon>Aspergillus subgen. Circumdati</taxon>
    </lineage>
</organism>
<dbReference type="PRINTS" id="PR00081">
    <property type="entry name" value="GDHRDH"/>
</dbReference>
<dbReference type="SUPFAM" id="SSF51735">
    <property type="entry name" value="NAD(P)-binding Rossmann-fold domains"/>
    <property type="match status" value="1"/>
</dbReference>
<dbReference type="AlphaFoldDB" id="A0A9W5Z3K2"/>
<dbReference type="GO" id="GO:0016616">
    <property type="term" value="F:oxidoreductase activity, acting on the CH-OH group of donors, NAD or NADP as acceptor"/>
    <property type="evidence" value="ECO:0007669"/>
    <property type="project" value="TreeGrafter"/>
</dbReference>
<comment type="similarity">
    <text evidence="1 4">Belongs to the short-chain dehydrogenases/reductases (SDR) family.</text>
</comment>
<dbReference type="PRINTS" id="PR00080">
    <property type="entry name" value="SDRFAMILY"/>
</dbReference>
<dbReference type="EMBL" id="BROQ01000180">
    <property type="protein sequence ID" value="GKZ27071.1"/>
    <property type="molecule type" value="Genomic_DNA"/>
</dbReference>
<keyword evidence="2" id="KW-0521">NADP</keyword>
<name>A0A9W5Z3K2_9EURO</name>
<reference evidence="5" key="1">
    <citation type="submission" date="2022-07" db="EMBL/GenBank/DDBJ databases">
        <title>Taxonomy of Aspergillus series Nigri: significant species reduction supported by multi-species coalescent approaches.</title>
        <authorList>
            <person name="Bian C."/>
            <person name="Kusuya Y."/>
            <person name="Sklenar F."/>
            <person name="D'hooge E."/>
            <person name="Yaguchi T."/>
            <person name="Takahashi H."/>
            <person name="Hubka V."/>
        </authorList>
    </citation>
    <scope>NUCLEOTIDE SEQUENCE</scope>
    <source>
        <strain evidence="5">CBS 733.88</strain>
    </source>
</reference>
<sequence>MAEASIDPHLVVKEMAFTKKAHRDVYRAVEPERPQLSQAGKVIVITGATRGLGRGFAVAFAQAKPAAIVLLGRSADALAEAEKQVKEISPETTVLTLVTDVRDEAGVNTAFETIVAKCGVPDVLVNNAGYLVNETIGECTIDSFWTVQEINVKGVLIVTKAFLQAIESSSSSEQERTIINLTSVSTQKTAVPLDAYTISKVAVTKFTEFIAAEYPSITAVNLDPGMVATDMGNNVPIIAPFLHDTVELASGAAVWLCSGDRKFLSGRYFSVNWDVEELEARREEIVEKNLLSSGVRRGDTVPAADELEIHTKTLRVVETIYH</sequence>
<comment type="caution">
    <text evidence="5">The sequence shown here is derived from an EMBL/GenBank/DDBJ whole genome shotgun (WGS) entry which is preliminary data.</text>
</comment>
<evidence type="ECO:0000256" key="1">
    <source>
        <dbReference type="ARBA" id="ARBA00006484"/>
    </source>
</evidence>
<keyword evidence="3" id="KW-0560">Oxidoreductase</keyword>
<dbReference type="Proteomes" id="UP001143548">
    <property type="component" value="Unassembled WGS sequence"/>
</dbReference>
<dbReference type="Gene3D" id="3.40.50.720">
    <property type="entry name" value="NAD(P)-binding Rossmann-like Domain"/>
    <property type="match status" value="1"/>
</dbReference>
<dbReference type="CDD" id="cd05233">
    <property type="entry name" value="SDR_c"/>
    <property type="match status" value="1"/>
</dbReference>
<accession>A0A9W5Z3K2</accession>
<dbReference type="PANTHER" id="PTHR42760">
    <property type="entry name" value="SHORT-CHAIN DEHYDROGENASES/REDUCTASES FAMILY MEMBER"/>
    <property type="match status" value="1"/>
</dbReference>
<dbReference type="PANTHER" id="PTHR42760:SF37">
    <property type="entry name" value="CLAVALDEHYDE DEHYDROGENASE"/>
    <property type="match status" value="1"/>
</dbReference>